<dbReference type="PANTHER" id="PTHR30204">
    <property type="entry name" value="REDOX-CYCLING DRUG-SENSING TRANSCRIPTIONAL ACTIVATOR SOXR"/>
    <property type="match status" value="1"/>
</dbReference>
<dbReference type="GO" id="GO:0003677">
    <property type="term" value="F:DNA binding"/>
    <property type="evidence" value="ECO:0007669"/>
    <property type="project" value="UniProtKB-KW"/>
</dbReference>
<dbReference type="GeneID" id="56350578"/>
<dbReference type="PANTHER" id="PTHR30204:SF96">
    <property type="entry name" value="CHROMOSOME-ANCHORING PROTEIN RACA"/>
    <property type="match status" value="1"/>
</dbReference>
<dbReference type="SMART" id="SM00422">
    <property type="entry name" value="HTH_MERR"/>
    <property type="match status" value="1"/>
</dbReference>
<dbReference type="InterPro" id="IPR047057">
    <property type="entry name" value="MerR_fam"/>
</dbReference>
<evidence type="ECO:0000259" key="2">
    <source>
        <dbReference type="PROSITE" id="PS50937"/>
    </source>
</evidence>
<keyword evidence="4" id="KW-1185">Reference proteome</keyword>
<dbReference type="Gene3D" id="1.10.1660.10">
    <property type="match status" value="1"/>
</dbReference>
<dbReference type="CDD" id="cd01106">
    <property type="entry name" value="HTH_TipAL-Mta"/>
    <property type="match status" value="1"/>
</dbReference>
<evidence type="ECO:0000313" key="4">
    <source>
        <dbReference type="Proteomes" id="UP000036045"/>
    </source>
</evidence>
<keyword evidence="1" id="KW-0238">DNA-binding</keyword>
<dbReference type="GO" id="GO:0003700">
    <property type="term" value="F:DNA-binding transcription factor activity"/>
    <property type="evidence" value="ECO:0007669"/>
    <property type="project" value="InterPro"/>
</dbReference>
<organism evidence="3 4">
    <name type="scientific">Niallia circulans</name>
    <name type="common">Bacillus circulans</name>
    <dbReference type="NCBI Taxonomy" id="1397"/>
    <lineage>
        <taxon>Bacteria</taxon>
        <taxon>Bacillati</taxon>
        <taxon>Bacillota</taxon>
        <taxon>Bacilli</taxon>
        <taxon>Bacillales</taxon>
        <taxon>Bacillaceae</taxon>
        <taxon>Niallia</taxon>
    </lineage>
</organism>
<dbReference type="EMBL" id="LDPH01000027">
    <property type="protein sequence ID" value="KLV23032.1"/>
    <property type="molecule type" value="Genomic_DNA"/>
</dbReference>
<dbReference type="AlphaFoldDB" id="A0A0J1IAN3"/>
<dbReference type="RefSeq" id="WP_047944044.1">
    <property type="nucleotide sequence ID" value="NZ_CP053989.1"/>
</dbReference>
<dbReference type="Pfam" id="PF13411">
    <property type="entry name" value="MerR_1"/>
    <property type="match status" value="1"/>
</dbReference>
<feature type="domain" description="HTH merR-type" evidence="2">
    <location>
        <begin position="6"/>
        <end position="75"/>
    </location>
</feature>
<name>A0A0J1IAN3_NIACI</name>
<dbReference type="SUPFAM" id="SSF46955">
    <property type="entry name" value="Putative DNA-binding domain"/>
    <property type="match status" value="1"/>
</dbReference>
<dbReference type="InterPro" id="IPR009061">
    <property type="entry name" value="DNA-bd_dom_put_sf"/>
</dbReference>
<accession>A0A0J1IAN3</accession>
<gene>
    <name evidence="3" type="ORF">ABW02_20075</name>
</gene>
<reference evidence="3 4" key="1">
    <citation type="submission" date="2015-05" db="EMBL/GenBank/DDBJ databases">
        <title>Whole genome sequence and identification of bacterial endophytes from Costus igneus.</title>
        <authorList>
            <person name="Lee Y.P."/>
            <person name="Gan H.M."/>
            <person name="Eng W."/>
            <person name="Wheatley M.S."/>
            <person name="Caraballo A."/>
            <person name="Polter S."/>
            <person name="Savka M.A."/>
            <person name="Hudson A.O."/>
        </authorList>
    </citation>
    <scope>NUCLEOTIDE SEQUENCE [LARGE SCALE GENOMIC DNA]</scope>
    <source>
        <strain evidence="3 4">RIT379</strain>
    </source>
</reference>
<dbReference type="PROSITE" id="PS50937">
    <property type="entry name" value="HTH_MERR_2"/>
    <property type="match status" value="1"/>
</dbReference>
<evidence type="ECO:0000313" key="3">
    <source>
        <dbReference type="EMBL" id="KLV23032.1"/>
    </source>
</evidence>
<dbReference type="PATRIC" id="fig|1397.4.peg.2757"/>
<proteinExistence type="predicted"/>
<evidence type="ECO:0000256" key="1">
    <source>
        <dbReference type="ARBA" id="ARBA00023125"/>
    </source>
</evidence>
<dbReference type="InterPro" id="IPR000551">
    <property type="entry name" value="MerR-type_HTH_dom"/>
</dbReference>
<dbReference type="Proteomes" id="UP000036045">
    <property type="component" value="Unassembled WGS sequence"/>
</dbReference>
<protein>
    <recommendedName>
        <fullName evidence="2">HTH merR-type domain-containing protein</fullName>
    </recommendedName>
</protein>
<comment type="caution">
    <text evidence="3">The sequence shown here is derived from an EMBL/GenBank/DDBJ whole genome shotgun (WGS) entry which is preliminary data.</text>
</comment>
<dbReference type="OrthoDB" id="1894615at2"/>
<sequence length="262" mass="30256">MSMEKNYSIGEFAKLTGVTERTLRHYDQMELLKPSGYTEHGHRIYNNNSIAQLQKILILKFLDLSLGEISEYLKQPEQNLAMTLVNQAQMLEEKRKQIETVLQAITRVQSIVSGPEPINHDSLLVLIHALKNEEARNRWISEHSSDSVHNKLHSHTVQLELEKEMATWTGKMKRFIQEGKAPNDTNVLAHIEEMISVMKPKVEPLLDDVARKQLENNEGSFEEPNPYLFPSAFNKEEEMFIGKAMDELIRSKVYLNRQDNSN</sequence>